<evidence type="ECO:0000256" key="5">
    <source>
        <dbReference type="PIRSR" id="PIRSR000446-1"/>
    </source>
</evidence>
<dbReference type="InterPro" id="IPR016035">
    <property type="entry name" value="Acyl_Trfase/lysoPLipase"/>
</dbReference>
<organism evidence="7 8">
    <name type="scientific">Extibacter muris</name>
    <dbReference type="NCBI Taxonomy" id="1796622"/>
    <lineage>
        <taxon>Bacteria</taxon>
        <taxon>Bacillati</taxon>
        <taxon>Bacillota</taxon>
        <taxon>Clostridia</taxon>
        <taxon>Lachnospirales</taxon>
        <taxon>Lachnospiraceae</taxon>
        <taxon>Extibacter</taxon>
    </lineage>
</organism>
<dbReference type="PANTHER" id="PTHR42681">
    <property type="entry name" value="MALONYL-COA-ACYL CARRIER PROTEIN TRANSACYLASE, MITOCHONDRIAL"/>
    <property type="match status" value="1"/>
</dbReference>
<dbReference type="EMBL" id="SMMX01000018">
    <property type="protein sequence ID" value="TDA20582.1"/>
    <property type="molecule type" value="Genomic_DNA"/>
</dbReference>
<gene>
    <name evidence="7" type="primary">fabD</name>
    <name evidence="7" type="ORF">E1963_16095</name>
</gene>
<accession>A0A4R4FAD5</accession>
<feature type="active site" evidence="5">
    <location>
        <position position="220"/>
    </location>
</feature>
<dbReference type="GO" id="GO:0006633">
    <property type="term" value="P:fatty acid biosynthetic process"/>
    <property type="evidence" value="ECO:0007669"/>
    <property type="project" value="TreeGrafter"/>
</dbReference>
<evidence type="ECO:0000256" key="2">
    <source>
        <dbReference type="ARBA" id="ARBA00023315"/>
    </source>
</evidence>
<keyword evidence="8" id="KW-1185">Reference proteome</keyword>
<comment type="caution">
    <text evidence="7">The sequence shown here is derived from an EMBL/GenBank/DDBJ whole genome shotgun (WGS) entry which is preliminary data.</text>
</comment>
<dbReference type="FunFam" id="3.30.70.250:FF:000001">
    <property type="entry name" value="Malonyl CoA-acyl carrier protein transacylase"/>
    <property type="match status" value="1"/>
</dbReference>
<dbReference type="NCBIfam" id="TIGR00128">
    <property type="entry name" value="fabD"/>
    <property type="match status" value="1"/>
</dbReference>
<feature type="domain" description="Malonyl-CoA:ACP transacylase (MAT)" evidence="6">
    <location>
        <begin position="7"/>
        <end position="331"/>
    </location>
</feature>
<evidence type="ECO:0000259" key="6">
    <source>
        <dbReference type="SMART" id="SM00827"/>
    </source>
</evidence>
<dbReference type="PANTHER" id="PTHR42681:SF1">
    <property type="entry name" value="MALONYL-COA-ACYL CARRIER PROTEIN TRANSACYLASE, MITOCHONDRIAL"/>
    <property type="match status" value="1"/>
</dbReference>
<dbReference type="SUPFAM" id="SSF52151">
    <property type="entry name" value="FabD/lysophospholipase-like"/>
    <property type="match status" value="1"/>
</dbReference>
<feature type="active site" evidence="5">
    <location>
        <position position="114"/>
    </location>
</feature>
<dbReference type="SMART" id="SM00827">
    <property type="entry name" value="PKS_AT"/>
    <property type="match status" value="1"/>
</dbReference>
<comment type="catalytic activity">
    <reaction evidence="3 4">
        <text>holo-[ACP] + malonyl-CoA = malonyl-[ACP] + CoA</text>
        <dbReference type="Rhea" id="RHEA:41792"/>
        <dbReference type="Rhea" id="RHEA-COMP:9623"/>
        <dbReference type="Rhea" id="RHEA-COMP:9685"/>
        <dbReference type="ChEBI" id="CHEBI:57287"/>
        <dbReference type="ChEBI" id="CHEBI:57384"/>
        <dbReference type="ChEBI" id="CHEBI:64479"/>
        <dbReference type="ChEBI" id="CHEBI:78449"/>
        <dbReference type="EC" id="2.3.1.39"/>
    </reaction>
</comment>
<dbReference type="PIRSF" id="PIRSF000446">
    <property type="entry name" value="Mct"/>
    <property type="match status" value="1"/>
</dbReference>
<dbReference type="SUPFAM" id="SSF55048">
    <property type="entry name" value="Probable ACP-binding domain of malonyl-CoA ACP transacylase"/>
    <property type="match status" value="1"/>
</dbReference>
<evidence type="ECO:0000256" key="4">
    <source>
        <dbReference type="PIRNR" id="PIRNR000446"/>
    </source>
</evidence>
<dbReference type="Proteomes" id="UP000295710">
    <property type="component" value="Unassembled WGS sequence"/>
</dbReference>
<evidence type="ECO:0000256" key="1">
    <source>
        <dbReference type="ARBA" id="ARBA00022679"/>
    </source>
</evidence>
<dbReference type="InterPro" id="IPR016036">
    <property type="entry name" value="Malonyl_transacylase_ACP-bd"/>
</dbReference>
<keyword evidence="1 4" id="KW-0808">Transferase</keyword>
<dbReference type="InterPro" id="IPR024925">
    <property type="entry name" value="Malonyl_CoA-ACP_transAc"/>
</dbReference>
<dbReference type="InterPro" id="IPR004410">
    <property type="entry name" value="Malonyl_CoA-ACP_transAc_FabD"/>
</dbReference>
<dbReference type="InterPro" id="IPR001227">
    <property type="entry name" value="Ac_transferase_dom_sf"/>
</dbReference>
<keyword evidence="2 4" id="KW-0012">Acyltransferase</keyword>
<sequence length="331" mass="35226">MSKIAYIYPGQGSQKAGMGADFYENSPIARDIYEKASEALGLDMKALCFEENEKLDLTEYTQAALVTTCLAITEALKDVTKGSGPFREEFSSIGSAVNGRNVRGLTPTVTAGLSLGEYCAVAAAGGMDVMDAIRLVRRRGILMQNTVPAGEGAMAAILGMSGEAIEQVINDTAGVTIANYNCPGQIVITGETKAVEEACEALKAAGAKRAVALNVSGPFHSPMLKDAGRRLAAELEKVEPHELTVPYVTNVTAKKVTDIAQTKALLAEQVSMPVRWQQSVETMIADGVDTFIEIGPGRTLAGFMKKINRSVTVYNIAEWADMETVISACMD</sequence>
<dbReference type="AlphaFoldDB" id="A0A4R4FAD5"/>
<protein>
    <recommendedName>
        <fullName evidence="4">Malonyl CoA-acyl carrier protein transacylase</fullName>
        <ecNumber evidence="4">2.3.1.39</ecNumber>
    </recommendedName>
</protein>
<evidence type="ECO:0000313" key="8">
    <source>
        <dbReference type="Proteomes" id="UP000295710"/>
    </source>
</evidence>
<proteinExistence type="inferred from homology"/>
<dbReference type="RefSeq" id="WP_132280195.1">
    <property type="nucleotide sequence ID" value="NZ_JAOBST010000041.1"/>
</dbReference>
<dbReference type="GO" id="GO:0004314">
    <property type="term" value="F:[acyl-carrier-protein] S-malonyltransferase activity"/>
    <property type="evidence" value="ECO:0007669"/>
    <property type="project" value="UniProtKB-EC"/>
</dbReference>
<name>A0A4R4FAD5_9FIRM</name>
<dbReference type="InterPro" id="IPR014043">
    <property type="entry name" value="Acyl_transferase_dom"/>
</dbReference>
<dbReference type="EC" id="2.3.1.39" evidence="4"/>
<dbReference type="InterPro" id="IPR050858">
    <property type="entry name" value="Mal-CoA-ACP_Trans/PKS_FabD"/>
</dbReference>
<dbReference type="Gene3D" id="3.40.366.10">
    <property type="entry name" value="Malonyl-Coenzyme A Acyl Carrier Protein, domain 2"/>
    <property type="match status" value="1"/>
</dbReference>
<reference evidence="7 8" key="1">
    <citation type="journal article" date="2016" name="Nat. Microbiol.">
        <title>The Mouse Intestinal Bacterial Collection (miBC) provides host-specific insight into cultured diversity and functional potential of the gut microbiota.</title>
        <authorList>
            <person name="Lagkouvardos I."/>
            <person name="Pukall R."/>
            <person name="Abt B."/>
            <person name="Foesel B.U."/>
            <person name="Meier-Kolthoff J.P."/>
            <person name="Kumar N."/>
            <person name="Bresciani A."/>
            <person name="Martinez I."/>
            <person name="Just S."/>
            <person name="Ziegler C."/>
            <person name="Brugiroux S."/>
            <person name="Garzetti D."/>
            <person name="Wenning M."/>
            <person name="Bui T.P."/>
            <person name="Wang J."/>
            <person name="Hugenholtz F."/>
            <person name="Plugge C.M."/>
            <person name="Peterson D.A."/>
            <person name="Hornef M.W."/>
            <person name="Baines J.F."/>
            <person name="Smidt H."/>
            <person name="Walter J."/>
            <person name="Kristiansen K."/>
            <person name="Nielsen H.B."/>
            <person name="Haller D."/>
            <person name="Overmann J."/>
            <person name="Stecher B."/>
            <person name="Clavel T."/>
        </authorList>
    </citation>
    <scope>NUCLEOTIDE SEQUENCE [LARGE SCALE GENOMIC DNA]</scope>
    <source>
        <strain evidence="7 8">DSM 28560</strain>
    </source>
</reference>
<dbReference type="GO" id="GO:0005829">
    <property type="term" value="C:cytosol"/>
    <property type="evidence" value="ECO:0007669"/>
    <property type="project" value="TreeGrafter"/>
</dbReference>
<dbReference type="Pfam" id="PF00698">
    <property type="entry name" value="Acyl_transf_1"/>
    <property type="match status" value="2"/>
</dbReference>
<evidence type="ECO:0000313" key="7">
    <source>
        <dbReference type="EMBL" id="TDA20582.1"/>
    </source>
</evidence>
<comment type="similarity">
    <text evidence="4">Belongs to the fabD family.</text>
</comment>
<evidence type="ECO:0000256" key="3">
    <source>
        <dbReference type="ARBA" id="ARBA00048462"/>
    </source>
</evidence>
<dbReference type="Gene3D" id="3.30.70.250">
    <property type="entry name" value="Malonyl-CoA ACP transacylase, ACP-binding"/>
    <property type="match status" value="1"/>
</dbReference>